<evidence type="ECO:0000313" key="9">
    <source>
        <dbReference type="Proteomes" id="UP000188181"/>
    </source>
</evidence>
<accession>A0A1Q2MI08</accession>
<dbReference type="Proteomes" id="UP000188181">
    <property type="component" value="Chromosome"/>
</dbReference>
<feature type="domain" description="F5/8 type C" evidence="7">
    <location>
        <begin position="130"/>
        <end position="241"/>
    </location>
</feature>
<feature type="signal peptide" evidence="6">
    <location>
        <begin position="1"/>
        <end position="18"/>
    </location>
</feature>
<evidence type="ECO:0000256" key="1">
    <source>
        <dbReference type="ARBA" id="ARBA00022485"/>
    </source>
</evidence>
<dbReference type="GO" id="GO:0016491">
    <property type="term" value="F:oxidoreductase activity"/>
    <property type="evidence" value="ECO:0007669"/>
    <property type="project" value="UniProtKB-KW"/>
</dbReference>
<protein>
    <submittedName>
        <fullName evidence="8">Putative FAD-binding dehydrogenase</fullName>
    </submittedName>
</protein>
<dbReference type="GO" id="GO:0051539">
    <property type="term" value="F:4 iron, 4 sulfur cluster binding"/>
    <property type="evidence" value="ECO:0007669"/>
    <property type="project" value="UniProtKB-KW"/>
</dbReference>
<dbReference type="Pfam" id="PF00754">
    <property type="entry name" value="F5_F8_type_C"/>
    <property type="match status" value="1"/>
</dbReference>
<dbReference type="PANTHER" id="PTHR43498">
    <property type="entry name" value="FERREDOXIN:COB-COM HETERODISULFIDE REDUCTASE SUBUNIT A"/>
    <property type="match status" value="1"/>
</dbReference>
<evidence type="ECO:0000259" key="7">
    <source>
        <dbReference type="Pfam" id="PF00754"/>
    </source>
</evidence>
<reference evidence="9" key="1">
    <citation type="submission" date="2017-02" db="EMBL/GenBank/DDBJ databases">
        <title>Comparative genomics and description of representatives of a novel lineage of planctomycetes thriving in anoxic sediments.</title>
        <authorList>
            <person name="Spring S."/>
            <person name="Bunk B."/>
            <person name="Sproer C."/>
        </authorList>
    </citation>
    <scope>NUCLEOTIDE SEQUENCE [LARGE SCALE GENOMIC DNA]</scope>
    <source>
        <strain evidence="9">SM-Chi-D1</strain>
    </source>
</reference>
<dbReference type="PANTHER" id="PTHR43498:SF1">
    <property type="entry name" value="COB--COM HETERODISULFIDE REDUCTASE IRON-SULFUR SUBUNIT A"/>
    <property type="match status" value="1"/>
</dbReference>
<dbReference type="GO" id="GO:0046872">
    <property type="term" value="F:metal ion binding"/>
    <property type="evidence" value="ECO:0007669"/>
    <property type="project" value="UniProtKB-KW"/>
</dbReference>
<dbReference type="KEGG" id="pbas:SMSP2_02677"/>
<dbReference type="AlphaFoldDB" id="A0A1Q2MI08"/>
<dbReference type="InterPro" id="IPR000421">
    <property type="entry name" value="FA58C"/>
</dbReference>
<evidence type="ECO:0000256" key="5">
    <source>
        <dbReference type="ARBA" id="ARBA00023014"/>
    </source>
</evidence>
<sequence precursor="true">MKRFFILTVLLFTAAGFAAEKTYVSQSARQIPLIAEVDVLVIGGTTGGVAAAAEAARAGSEVYLVGPKPYLGEDICSHFRYWLDKDYEISDSLVKEMFKSPEFIPWNYSYKFSIEPDRLHRDSDPPGMLNDGMWASAASHSVQFNDDVVITADLGSVKAVPAVHLYSFQKPGDYALGSVEISISNDGKNWSSIDKIINDPQRGDNYFDDALMMARKVDRKARFVKFDIKKHKNARRVLIGEIILESDKLKDVNDYRLAPRPNQVKMALENELLESGVKFLYRSFVTDMLIDGSGKAAGAVITNRSGRQAIKAKCVIDATMNASLCRAAEAEFTEFKPGKVDFTRYVVGNEPVQNSSLSMQKMPMPVPGREEIYNALKYTAGFELEDDSFAGLSEIDHKFRDMTWRKAQLDCSENPFFVSVNNVVCRRSFRGKWPGAENLDINTLLVKNIDSLYVLSGYADIPRREAAMMFDPCEYVALGRRVGKAAAGMSASAGFGEDVKVHTVNAGGHIKGEVKEFLGGTRAFAQDFETIESPQSSLPVIGRYDVVVAGGGTAGAPAGISAARAGAKTLVVEYLNGLGGVSTVGLIGRYHYGNITGFCTEIDQGVIELGGEYAQQGPMWNCQVKQEWFRKAVREAGGDVWFDSMGCGAFVEGDTVKGLIVATPYGRGVVLCDVVVDGTGNGEVAIAAGARMLHASQVSAAMQGTGYSPNHLGAMYNNTDYLVVDESDIVDVTRATIVARKKYSGEYDLSSIINTRERQVVLGEHYLTPLEMLTGKTFNDTICYARSNVDTHGFLIAPVYYVTHPDVKRRGIMARLPYRSLVPKGLEGVLVSGIGVSAHRDVIPILRMQPDVQNQGYVAGLAAAMASKSGKGVRRIDVKQLQRELIRKGNIPEYMYDETDEFEITEKQIARAIDEIIDDPTLIPFIMAAPERSLPMLRRAYAEETNRDKKIHMARVLGVMGDDTGIDTLVSEIKKITEWDKGYIWRESSHEPLGTRVSPLDGLIISAGYSGSKKAVPAILEKLSILKSVDGFSHHRSVAIALERLGGTESAIMLAQHLNKPEMSGYHLTSLEKAIDDETVRYIGRYVGNAFREIILARALYKCGDYESVGENILREYKKDIRGHFARHANELLKD</sequence>
<dbReference type="InterPro" id="IPR036188">
    <property type="entry name" value="FAD/NAD-bd_sf"/>
</dbReference>
<dbReference type="Gene3D" id="3.50.50.60">
    <property type="entry name" value="FAD/NAD(P)-binding domain"/>
    <property type="match status" value="2"/>
</dbReference>
<keyword evidence="6" id="KW-0732">Signal</keyword>
<keyword evidence="4" id="KW-0408">Iron</keyword>
<dbReference type="PRINTS" id="PR00411">
    <property type="entry name" value="PNDRDTASEI"/>
</dbReference>
<keyword evidence="1" id="KW-0004">4Fe-4S</keyword>
<dbReference type="STRING" id="1851148.SMSP2_02677"/>
<evidence type="ECO:0000256" key="6">
    <source>
        <dbReference type="SAM" id="SignalP"/>
    </source>
</evidence>
<keyword evidence="2" id="KW-0479">Metal-binding</keyword>
<dbReference type="SUPFAM" id="SSF51905">
    <property type="entry name" value="FAD/NAD(P)-binding domain"/>
    <property type="match status" value="2"/>
</dbReference>
<keyword evidence="9" id="KW-1185">Reference proteome</keyword>
<gene>
    <name evidence="8" type="ORF">SMSP2_02677</name>
</gene>
<organism evidence="8 9">
    <name type="scientific">Limihaloglobus sulfuriphilus</name>
    <dbReference type="NCBI Taxonomy" id="1851148"/>
    <lineage>
        <taxon>Bacteria</taxon>
        <taxon>Pseudomonadati</taxon>
        <taxon>Planctomycetota</taxon>
        <taxon>Phycisphaerae</taxon>
        <taxon>Sedimentisphaerales</taxon>
        <taxon>Sedimentisphaeraceae</taxon>
        <taxon>Limihaloglobus</taxon>
    </lineage>
</organism>
<keyword evidence="5" id="KW-0411">Iron-sulfur</keyword>
<feature type="chain" id="PRO_5012704423" evidence="6">
    <location>
        <begin position="19"/>
        <end position="1135"/>
    </location>
</feature>
<keyword evidence="3" id="KW-0560">Oxidoreductase</keyword>
<evidence type="ECO:0000313" key="8">
    <source>
        <dbReference type="EMBL" id="AQQ72294.1"/>
    </source>
</evidence>
<dbReference type="Pfam" id="PF12831">
    <property type="entry name" value="FAD_oxidored"/>
    <property type="match status" value="4"/>
</dbReference>
<dbReference type="RefSeq" id="WP_146684502.1">
    <property type="nucleotide sequence ID" value="NZ_CP019646.1"/>
</dbReference>
<name>A0A1Q2MI08_9BACT</name>
<proteinExistence type="predicted"/>
<evidence type="ECO:0000256" key="2">
    <source>
        <dbReference type="ARBA" id="ARBA00022723"/>
    </source>
</evidence>
<dbReference type="SUPFAM" id="SSF49785">
    <property type="entry name" value="Galactose-binding domain-like"/>
    <property type="match status" value="1"/>
</dbReference>
<dbReference type="EMBL" id="CP019646">
    <property type="protein sequence ID" value="AQQ72294.1"/>
    <property type="molecule type" value="Genomic_DNA"/>
</dbReference>
<dbReference type="OrthoDB" id="9777740at2"/>
<dbReference type="Gene3D" id="2.60.120.260">
    <property type="entry name" value="Galactose-binding domain-like"/>
    <property type="match status" value="1"/>
</dbReference>
<dbReference type="InterPro" id="IPR039650">
    <property type="entry name" value="HdrA-like"/>
</dbReference>
<evidence type="ECO:0000256" key="3">
    <source>
        <dbReference type="ARBA" id="ARBA00023002"/>
    </source>
</evidence>
<evidence type="ECO:0000256" key="4">
    <source>
        <dbReference type="ARBA" id="ARBA00023004"/>
    </source>
</evidence>
<dbReference type="InterPro" id="IPR008979">
    <property type="entry name" value="Galactose-bd-like_sf"/>
</dbReference>